<dbReference type="EMBL" id="GBXM01094824">
    <property type="protein sequence ID" value="JAH13753.1"/>
    <property type="molecule type" value="Transcribed_RNA"/>
</dbReference>
<name>A0A0E9QCE8_ANGAN</name>
<protein>
    <submittedName>
        <fullName evidence="1">Uncharacterized protein</fullName>
    </submittedName>
</protein>
<sequence>MQTEWLTCTSLHLQSQKAPRQFMAKKTFPKSRIFCTPVVPKLSVSGGLGD</sequence>
<reference evidence="1" key="2">
    <citation type="journal article" date="2015" name="Fish Shellfish Immunol.">
        <title>Early steps in the European eel (Anguilla anguilla)-Vibrio vulnificus interaction in the gills: Role of the RtxA13 toxin.</title>
        <authorList>
            <person name="Callol A."/>
            <person name="Pajuelo D."/>
            <person name="Ebbesson L."/>
            <person name="Teles M."/>
            <person name="MacKenzie S."/>
            <person name="Amaro C."/>
        </authorList>
    </citation>
    <scope>NUCLEOTIDE SEQUENCE</scope>
</reference>
<dbReference type="AlphaFoldDB" id="A0A0E9QCE8"/>
<evidence type="ECO:0000313" key="1">
    <source>
        <dbReference type="EMBL" id="JAH13753.1"/>
    </source>
</evidence>
<accession>A0A0E9QCE8</accession>
<organism evidence="1">
    <name type="scientific">Anguilla anguilla</name>
    <name type="common">European freshwater eel</name>
    <name type="synonym">Muraena anguilla</name>
    <dbReference type="NCBI Taxonomy" id="7936"/>
    <lineage>
        <taxon>Eukaryota</taxon>
        <taxon>Metazoa</taxon>
        <taxon>Chordata</taxon>
        <taxon>Craniata</taxon>
        <taxon>Vertebrata</taxon>
        <taxon>Euteleostomi</taxon>
        <taxon>Actinopterygii</taxon>
        <taxon>Neopterygii</taxon>
        <taxon>Teleostei</taxon>
        <taxon>Anguilliformes</taxon>
        <taxon>Anguillidae</taxon>
        <taxon>Anguilla</taxon>
    </lineage>
</organism>
<proteinExistence type="predicted"/>
<reference evidence="1" key="1">
    <citation type="submission" date="2014-11" db="EMBL/GenBank/DDBJ databases">
        <authorList>
            <person name="Amaro Gonzalez C."/>
        </authorList>
    </citation>
    <scope>NUCLEOTIDE SEQUENCE</scope>
</reference>